<dbReference type="EMBL" id="LODT01000039">
    <property type="protein sequence ID" value="KYQ89818.1"/>
    <property type="molecule type" value="Genomic_DNA"/>
</dbReference>
<evidence type="ECO:0000256" key="1">
    <source>
        <dbReference type="ARBA" id="ARBA00022737"/>
    </source>
</evidence>
<dbReference type="Gene3D" id="3.80.10.10">
    <property type="entry name" value="Ribonuclease Inhibitor"/>
    <property type="match status" value="1"/>
</dbReference>
<evidence type="ECO:0000313" key="2">
    <source>
        <dbReference type="EMBL" id="KYQ89818.1"/>
    </source>
</evidence>
<dbReference type="PANTHER" id="PTHR24111:SF0">
    <property type="entry name" value="LEUCINE-RICH REPEAT-CONTAINING PROTEIN"/>
    <property type="match status" value="1"/>
</dbReference>
<organism evidence="2 3">
    <name type="scientific">Tieghemostelium lacteum</name>
    <name type="common">Slime mold</name>
    <name type="synonym">Dictyostelium lacteum</name>
    <dbReference type="NCBI Taxonomy" id="361077"/>
    <lineage>
        <taxon>Eukaryota</taxon>
        <taxon>Amoebozoa</taxon>
        <taxon>Evosea</taxon>
        <taxon>Eumycetozoa</taxon>
        <taxon>Dictyostelia</taxon>
        <taxon>Dictyosteliales</taxon>
        <taxon>Raperosteliaceae</taxon>
        <taxon>Tieghemostelium</taxon>
    </lineage>
</organism>
<name>A0A151Z7A9_TIELA</name>
<reference evidence="2 3" key="1">
    <citation type="submission" date="2015-12" db="EMBL/GenBank/DDBJ databases">
        <title>Dictyostelia acquired genes for synthesis and detection of signals that induce cell-type specialization by lateral gene transfer from prokaryotes.</title>
        <authorList>
            <person name="Gloeckner G."/>
            <person name="Schaap P."/>
        </authorList>
    </citation>
    <scope>NUCLEOTIDE SEQUENCE [LARGE SCALE GENOMIC DNA]</scope>
    <source>
        <strain evidence="2 3">TK</strain>
    </source>
</reference>
<dbReference type="SMART" id="SM00368">
    <property type="entry name" value="LRR_RI"/>
    <property type="match status" value="3"/>
</dbReference>
<comment type="caution">
    <text evidence="2">The sequence shown here is derived from an EMBL/GenBank/DDBJ whole genome shotgun (WGS) entry which is preliminary data.</text>
</comment>
<dbReference type="PANTHER" id="PTHR24111">
    <property type="entry name" value="LEUCINE-RICH REPEAT-CONTAINING PROTEIN 34"/>
    <property type="match status" value="1"/>
</dbReference>
<keyword evidence="3" id="KW-1185">Reference proteome</keyword>
<dbReference type="InterPro" id="IPR001611">
    <property type="entry name" value="Leu-rich_rpt"/>
</dbReference>
<dbReference type="AlphaFoldDB" id="A0A151Z7A9"/>
<evidence type="ECO:0008006" key="4">
    <source>
        <dbReference type="Google" id="ProtNLM"/>
    </source>
</evidence>
<proteinExistence type="predicted"/>
<sequence length="503" mass="57399">MISYLNNINKLPIIIIKEIFNLIINECVPSNIRIYNEHKCWPISIKENSSGSERGSNSTGTLNNDYIVGLIDNGNHGSFYNTCIGRSGGNGSCSSVVLKEIVVLLNVCKQWRSIMYNNRLHYAHIGSIDDFKLLIHLHKLYSLKFEYLNFHVKSSGVSGSPLDEENLYRMYLKFFQRYTGSSIIKIHELSNNMLQSDILEIMIENGSQVKELHLIGKVPYTPSVLPNSLFHRKKLKSIIIEKGLVDSSSPQILNHLLECSSRTSLTSLGLLNNQCNGITVNILSRILKSNKTIKYLNLENNFINDGAEISSFFQSLSSDTCVLEYLNMRSNIIGNQSINILTKTLKCRNSFSRHLEYLDISNNRISDDSACSLIKVILLKTRISTLKLSHNYLGIGFIHTLRHHINNENSQLRSLDISKNNFKKASWDLVNLILMNQSLLEIDISQCQTKPKPLYYLIHHLYKNSFNHSIQKLLITPLNKLPQYIITEIDKISNRSDTKILYT</sequence>
<evidence type="ECO:0000313" key="3">
    <source>
        <dbReference type="Proteomes" id="UP000076078"/>
    </source>
</evidence>
<dbReference type="Proteomes" id="UP000076078">
    <property type="component" value="Unassembled WGS sequence"/>
</dbReference>
<protein>
    <recommendedName>
        <fullName evidence="4">Leucine-rich repeat-containing protein (LRR)</fullName>
    </recommendedName>
</protein>
<dbReference type="InParanoid" id="A0A151Z7A9"/>
<dbReference type="InterPro" id="IPR032675">
    <property type="entry name" value="LRR_dom_sf"/>
</dbReference>
<dbReference type="InterPro" id="IPR052201">
    <property type="entry name" value="LRR-containing_regulator"/>
</dbReference>
<accession>A0A151Z7A9</accession>
<dbReference type="SUPFAM" id="SSF52047">
    <property type="entry name" value="RNI-like"/>
    <property type="match status" value="1"/>
</dbReference>
<keyword evidence="1" id="KW-0677">Repeat</keyword>
<dbReference type="OrthoDB" id="76105at2759"/>
<gene>
    <name evidence="2" type="ORF">DLAC_09791</name>
</gene>
<dbReference type="Pfam" id="PF13516">
    <property type="entry name" value="LRR_6"/>
    <property type="match status" value="1"/>
</dbReference>